<comment type="similarity">
    <text evidence="1">Belongs to the 'phage' integrase family.</text>
</comment>
<dbReference type="GO" id="GO:0006310">
    <property type="term" value="P:DNA recombination"/>
    <property type="evidence" value="ECO:0007669"/>
    <property type="project" value="UniProtKB-KW"/>
</dbReference>
<keyword evidence="2" id="KW-0229">DNA integration</keyword>
<keyword evidence="9" id="KW-1185">Reference proteome</keyword>
<name>E6W6Y4_DESIS</name>
<feature type="domain" description="Tyr recombinase" evidence="6">
    <location>
        <begin position="207"/>
        <end position="385"/>
    </location>
</feature>
<accession>E6W6Y4</accession>
<dbReference type="InterPro" id="IPR044068">
    <property type="entry name" value="CB"/>
</dbReference>
<dbReference type="GO" id="GO:0003677">
    <property type="term" value="F:DNA binding"/>
    <property type="evidence" value="ECO:0007669"/>
    <property type="project" value="UniProtKB-UniRule"/>
</dbReference>
<dbReference type="Gene3D" id="1.10.150.130">
    <property type="match status" value="1"/>
</dbReference>
<dbReference type="InterPro" id="IPR002104">
    <property type="entry name" value="Integrase_catalytic"/>
</dbReference>
<dbReference type="InterPro" id="IPR013762">
    <property type="entry name" value="Integrase-like_cat_sf"/>
</dbReference>
<dbReference type="PANTHER" id="PTHR30629:SF2">
    <property type="entry name" value="PROPHAGE INTEGRASE INTS-RELATED"/>
    <property type="match status" value="1"/>
</dbReference>
<dbReference type="HOGENOM" id="CLU_027562_0_0_0"/>
<evidence type="ECO:0000259" key="7">
    <source>
        <dbReference type="PROSITE" id="PS51900"/>
    </source>
</evidence>
<dbReference type="SUPFAM" id="SSF56349">
    <property type="entry name" value="DNA breaking-rejoining enzymes"/>
    <property type="match status" value="1"/>
</dbReference>
<reference evidence="8 9" key="1">
    <citation type="submission" date="2010-12" db="EMBL/GenBank/DDBJ databases">
        <title>Complete sequence of Desulfurispirillum indicum S5.</title>
        <authorList>
            <consortium name="US DOE Joint Genome Institute"/>
            <person name="Lucas S."/>
            <person name="Copeland A."/>
            <person name="Lapidus A."/>
            <person name="Cheng J.-F."/>
            <person name="Goodwin L."/>
            <person name="Pitluck S."/>
            <person name="Chertkov O."/>
            <person name="Held B."/>
            <person name="Detter J.C."/>
            <person name="Han C."/>
            <person name="Tapia R."/>
            <person name="Land M."/>
            <person name="Hauser L."/>
            <person name="Kyrpides N."/>
            <person name="Ivanova N."/>
            <person name="Mikhailova N."/>
            <person name="Haggblom M."/>
            <person name="Rauschenbach I."/>
            <person name="Bini E."/>
            <person name="Woyke T."/>
        </authorList>
    </citation>
    <scope>NUCLEOTIDE SEQUENCE [LARGE SCALE GENOMIC DNA]</scope>
    <source>
        <strain evidence="9">ATCC BAA-1389 / DSM 22839 / S5</strain>
    </source>
</reference>
<evidence type="ECO:0000313" key="8">
    <source>
        <dbReference type="EMBL" id="ADU66227.1"/>
    </source>
</evidence>
<evidence type="ECO:0000313" key="9">
    <source>
        <dbReference type="Proteomes" id="UP000002572"/>
    </source>
</evidence>
<dbReference type="InterPro" id="IPR038488">
    <property type="entry name" value="Integrase_DNA-bd_sf"/>
</dbReference>
<dbReference type="KEGG" id="din:Selin_1494"/>
<keyword evidence="3 5" id="KW-0238">DNA-binding</keyword>
<dbReference type="Gene3D" id="3.30.160.390">
    <property type="entry name" value="Integrase, DNA-binding domain"/>
    <property type="match status" value="1"/>
</dbReference>
<keyword evidence="4" id="KW-0233">DNA recombination</keyword>
<evidence type="ECO:0000256" key="3">
    <source>
        <dbReference type="ARBA" id="ARBA00023125"/>
    </source>
</evidence>
<dbReference type="Proteomes" id="UP000002572">
    <property type="component" value="Chromosome"/>
</dbReference>
<dbReference type="FunCoup" id="E6W6Y4">
    <property type="interactions" value="35"/>
</dbReference>
<evidence type="ECO:0000256" key="1">
    <source>
        <dbReference type="ARBA" id="ARBA00008857"/>
    </source>
</evidence>
<dbReference type="GO" id="GO:0015074">
    <property type="term" value="P:DNA integration"/>
    <property type="evidence" value="ECO:0007669"/>
    <property type="project" value="UniProtKB-KW"/>
</dbReference>
<proteinExistence type="inferred from homology"/>
<dbReference type="AlphaFoldDB" id="E6W6Y4"/>
<dbReference type="InParanoid" id="E6W6Y4"/>
<dbReference type="Pfam" id="PF00589">
    <property type="entry name" value="Phage_integrase"/>
    <property type="match status" value="1"/>
</dbReference>
<dbReference type="eggNOG" id="COG0582">
    <property type="taxonomic scope" value="Bacteria"/>
</dbReference>
<dbReference type="InterPro" id="IPR053876">
    <property type="entry name" value="Phage_int_M"/>
</dbReference>
<dbReference type="InterPro" id="IPR010998">
    <property type="entry name" value="Integrase_recombinase_N"/>
</dbReference>
<dbReference type="InterPro" id="IPR011010">
    <property type="entry name" value="DNA_brk_join_enz"/>
</dbReference>
<evidence type="ECO:0000256" key="2">
    <source>
        <dbReference type="ARBA" id="ARBA00022908"/>
    </source>
</evidence>
<dbReference type="Pfam" id="PF22022">
    <property type="entry name" value="Phage_int_M"/>
    <property type="match status" value="1"/>
</dbReference>
<dbReference type="PROSITE" id="PS51900">
    <property type="entry name" value="CB"/>
    <property type="match status" value="1"/>
</dbReference>
<feature type="domain" description="Core-binding (CB)" evidence="7">
    <location>
        <begin position="103"/>
        <end position="184"/>
    </location>
</feature>
<evidence type="ECO:0000256" key="4">
    <source>
        <dbReference type="ARBA" id="ARBA00023172"/>
    </source>
</evidence>
<dbReference type="InterPro" id="IPR025166">
    <property type="entry name" value="Integrase_DNA_bind_dom"/>
</dbReference>
<protein>
    <submittedName>
        <fullName evidence="8">Integrase family protein</fullName>
    </submittedName>
</protein>
<sequence length="398" mass="46221">MPAVTTPLTVKQIDSAKPKDKQYRLYDGGGLVFTIKPNGGKYWIMRYRYEKKSHELHLGTYPEVPLSKAREFREEVRVQVAAGIDPKRYREEAENQLLRQKEGSFESVARSWCEIQKPRWTERHGSDVINSLETNVFPYIGSRPIYELKPRELLDVVKVIDDRGASEIARRVLQRISAIYDYAFAHGLVELNPTAGLVKGLKPQKKQNFAALSAEEVPELVRAIEGYHGHPITKLALKLCLLTASRTNEIRFASWQEFDLDNTLWCIPAERMKMRRDHRVPLSRQAVAVVEELIQYSGKNKYLFPNQNKPHTPITENTMLYALYRMGFHKRSTVHGFRTLFSTIANEKSDFSADAVERQLAHQEQNRIRAAYHRADYLDERRELMQWWADYLDGQNNI</sequence>
<evidence type="ECO:0000256" key="5">
    <source>
        <dbReference type="PROSITE-ProRule" id="PRU01248"/>
    </source>
</evidence>
<dbReference type="Gene3D" id="1.10.443.10">
    <property type="entry name" value="Intergrase catalytic core"/>
    <property type="match status" value="1"/>
</dbReference>
<evidence type="ECO:0000259" key="6">
    <source>
        <dbReference type="PROSITE" id="PS51898"/>
    </source>
</evidence>
<dbReference type="CDD" id="cd00801">
    <property type="entry name" value="INT_P4_C"/>
    <property type="match status" value="1"/>
</dbReference>
<dbReference type="InterPro" id="IPR050808">
    <property type="entry name" value="Phage_Integrase"/>
</dbReference>
<dbReference type="PANTHER" id="PTHR30629">
    <property type="entry name" value="PROPHAGE INTEGRASE"/>
    <property type="match status" value="1"/>
</dbReference>
<dbReference type="EMBL" id="CP002432">
    <property type="protein sequence ID" value="ADU66227.1"/>
    <property type="molecule type" value="Genomic_DNA"/>
</dbReference>
<organism evidence="8 9">
    <name type="scientific">Desulfurispirillum indicum (strain ATCC BAA-1389 / DSM 22839 / S5)</name>
    <dbReference type="NCBI Taxonomy" id="653733"/>
    <lineage>
        <taxon>Bacteria</taxon>
        <taxon>Pseudomonadati</taxon>
        <taxon>Chrysiogenota</taxon>
        <taxon>Chrysiogenia</taxon>
        <taxon>Chrysiogenales</taxon>
        <taxon>Chrysiogenaceae</taxon>
        <taxon>Desulfurispirillum</taxon>
    </lineage>
</organism>
<dbReference type="PROSITE" id="PS51898">
    <property type="entry name" value="TYR_RECOMBINASE"/>
    <property type="match status" value="1"/>
</dbReference>
<gene>
    <name evidence="8" type="ordered locus">Selin_1494</name>
</gene>
<dbReference type="Pfam" id="PF13356">
    <property type="entry name" value="Arm-DNA-bind_3"/>
    <property type="match status" value="1"/>
</dbReference>